<dbReference type="InterPro" id="IPR007511">
    <property type="entry name" value="DUF501"/>
</dbReference>
<dbReference type="EMBL" id="CAEZSF010000172">
    <property type="protein sequence ID" value="CAB4549320.1"/>
    <property type="molecule type" value="Genomic_DNA"/>
</dbReference>
<protein>
    <submittedName>
        <fullName evidence="3">Unannotated protein</fullName>
    </submittedName>
</protein>
<dbReference type="AlphaFoldDB" id="A0A6J6T4W3"/>
<dbReference type="EMBL" id="CAEZYU010000044">
    <property type="protein sequence ID" value="CAB4741937.1"/>
    <property type="molecule type" value="Genomic_DNA"/>
</dbReference>
<organism evidence="3">
    <name type="scientific">freshwater metagenome</name>
    <dbReference type="NCBI Taxonomy" id="449393"/>
    <lineage>
        <taxon>unclassified sequences</taxon>
        <taxon>metagenomes</taxon>
        <taxon>ecological metagenomes</taxon>
    </lineage>
</organism>
<gene>
    <name evidence="2" type="ORF">UFOPK1358_01514</name>
    <name evidence="3" type="ORF">UFOPK2766_01097</name>
</gene>
<evidence type="ECO:0000256" key="1">
    <source>
        <dbReference type="SAM" id="MobiDB-lite"/>
    </source>
</evidence>
<evidence type="ECO:0000313" key="3">
    <source>
        <dbReference type="EMBL" id="CAB4741937.1"/>
    </source>
</evidence>
<feature type="region of interest" description="Disordered" evidence="1">
    <location>
        <begin position="1"/>
        <end position="34"/>
    </location>
</feature>
<accession>A0A6J6T4W3</accession>
<proteinExistence type="predicted"/>
<sequence>MVDGAEANSVPPIEVVGSSHGASPTTSGTNQGDIDAVTELLGRSPKGRFEVMLRSDEGTPMVIANLPLLEDGTPMPTRYWLLDKKLNRRIGQLESTGGVRLAEEAVDPLELATAHATYAAQRDALIPASWTGPRPFGGVGGTRRGVKCLHTHYAWFLVGGDDPVGRWVDNQLALNLPASVSHAARTHEEVPRPQDPGVPE</sequence>
<dbReference type="Pfam" id="PF04417">
    <property type="entry name" value="DUF501"/>
    <property type="match status" value="1"/>
</dbReference>
<dbReference type="PANTHER" id="PTHR37163:SF1">
    <property type="entry name" value="DUF501 DOMAIN-CONTAINING PROTEIN"/>
    <property type="match status" value="1"/>
</dbReference>
<reference evidence="3" key="1">
    <citation type="submission" date="2020-05" db="EMBL/GenBank/DDBJ databases">
        <authorList>
            <person name="Chiriac C."/>
            <person name="Salcher M."/>
            <person name="Ghai R."/>
            <person name="Kavagutti S V."/>
        </authorList>
    </citation>
    <scope>NUCLEOTIDE SEQUENCE</scope>
</reference>
<evidence type="ECO:0000313" key="2">
    <source>
        <dbReference type="EMBL" id="CAB4549320.1"/>
    </source>
</evidence>
<name>A0A6J6T4W3_9ZZZZ</name>
<feature type="compositionally biased region" description="Polar residues" evidence="1">
    <location>
        <begin position="20"/>
        <end position="32"/>
    </location>
</feature>
<dbReference type="PANTHER" id="PTHR37163">
    <property type="entry name" value="CONSERVED PROTEIN"/>
    <property type="match status" value="1"/>
</dbReference>